<dbReference type="Gene3D" id="2.180.10.10">
    <property type="entry name" value="RHS repeat-associated core"/>
    <property type="match status" value="2"/>
</dbReference>
<evidence type="ECO:0000313" key="4">
    <source>
        <dbReference type="EMBL" id="MCN9244854.1"/>
    </source>
</evidence>
<dbReference type="InterPro" id="IPR036844">
    <property type="entry name" value="Hint_dom_sf"/>
</dbReference>
<dbReference type="NCBIfam" id="TIGR01643">
    <property type="entry name" value="YD_repeat_2x"/>
    <property type="match status" value="1"/>
</dbReference>
<proteinExistence type="predicted"/>
<accession>A0ABT0ZMP1</accession>
<evidence type="ECO:0000256" key="2">
    <source>
        <dbReference type="SAM" id="SignalP"/>
    </source>
</evidence>
<dbReference type="InterPro" id="IPR006530">
    <property type="entry name" value="YD"/>
</dbReference>
<evidence type="ECO:0000313" key="5">
    <source>
        <dbReference type="Proteomes" id="UP001523219"/>
    </source>
</evidence>
<dbReference type="Pfam" id="PF05593">
    <property type="entry name" value="RHS_repeat"/>
    <property type="match status" value="1"/>
</dbReference>
<dbReference type="InterPro" id="IPR003587">
    <property type="entry name" value="Hint_dom_N"/>
</dbReference>
<feature type="region of interest" description="Disordered" evidence="1">
    <location>
        <begin position="1049"/>
        <end position="1069"/>
    </location>
</feature>
<evidence type="ECO:0000259" key="3">
    <source>
        <dbReference type="SMART" id="SM00306"/>
    </source>
</evidence>
<dbReference type="InterPro" id="IPR050708">
    <property type="entry name" value="T6SS_VgrG/RHS"/>
</dbReference>
<feature type="signal peptide" evidence="2">
    <location>
        <begin position="1"/>
        <end position="34"/>
    </location>
</feature>
<dbReference type="PANTHER" id="PTHR32305:SF17">
    <property type="entry name" value="TRNA NUCLEASE WAPA"/>
    <property type="match status" value="1"/>
</dbReference>
<dbReference type="Proteomes" id="UP001523219">
    <property type="component" value="Unassembled WGS sequence"/>
</dbReference>
<dbReference type="SMART" id="SM00306">
    <property type="entry name" value="HintN"/>
    <property type="match status" value="1"/>
</dbReference>
<dbReference type="NCBIfam" id="TIGR03696">
    <property type="entry name" value="Rhs_assc_core"/>
    <property type="match status" value="1"/>
</dbReference>
<dbReference type="PROSITE" id="PS51318">
    <property type="entry name" value="TAT"/>
    <property type="match status" value="1"/>
</dbReference>
<dbReference type="Pfam" id="PF07591">
    <property type="entry name" value="PT-HINT"/>
    <property type="match status" value="1"/>
</dbReference>
<feature type="chain" id="PRO_5045523839" evidence="2">
    <location>
        <begin position="35"/>
        <end position="2291"/>
    </location>
</feature>
<comment type="caution">
    <text evidence="4">The sequence shown here is derived from an EMBL/GenBank/DDBJ whole genome shotgun (WGS) entry which is preliminary data.</text>
</comment>
<dbReference type="EMBL" id="JAMWMR010000051">
    <property type="protein sequence ID" value="MCN9244854.1"/>
    <property type="molecule type" value="Genomic_DNA"/>
</dbReference>
<dbReference type="InterPro" id="IPR031325">
    <property type="entry name" value="RHS_repeat"/>
</dbReference>
<organism evidence="4 5">
    <name type="scientific">Streptomyces macrolidinus</name>
    <dbReference type="NCBI Taxonomy" id="2952607"/>
    <lineage>
        <taxon>Bacteria</taxon>
        <taxon>Bacillati</taxon>
        <taxon>Actinomycetota</taxon>
        <taxon>Actinomycetes</taxon>
        <taxon>Kitasatosporales</taxon>
        <taxon>Streptomycetaceae</taxon>
        <taxon>Streptomyces</taxon>
    </lineage>
</organism>
<sequence length="2291" mass="245771">MYGISRSRRAFTLRRRVALGASTVLIATLLQAVAFTPTADAAGKGLPSVVDPDKPVVGTTGLKAKPRKVMKGARTPHKAPRAAWPATGSAVVALGEPQAKAGAPVQAKGLPLELNTPARRVKSATGGHVETRVLGQEAARKAGIDGLLITLEKQEKGAAGAVGATVDYSSFAQAYGGGYASRLTLVTLPACALETPDKAACRTATPVATDNDTEGQTLSAPAVQVRAGTPTVMAVVAGDAGKTGDFKATSLSPSSTWNTDLSSGSFTWSYPIQTPPVPGEFTPQLALSYSSGAIDGRTSSTNNQSSWVGDGFDLSPGYIERRYKPCADDGQKAADGISRPGDLCWGYDNAYVSLNGKGGELVPTSNKNVFKYKNDDGTRIARGTNSALANGDNDNEYWLITTPDGTRYYFGYNRFSGWTEGKAESNSTWTVPVYGDDEGEPCHAATFAESWCEQAWRWNLDAVIDPNGNLISYYYDKETNSYGRNLKAADDTRYTRGGTLNRVEYGLRSFYAKPLARVRFTSSERCIADANTTCADISKDSFYWYDTPWDMNCEAGTTCDKGRLSPTFWTRKRLTGITTEVLDGADYKKVDSWALTHRWGQADIDYQLLLDSIQRTGHTADPAVTLPKTTLAYTQLENRLDKIGDGYAPFIKARLSTIADESGGQTDVNYSAPVCNANSLPTPETNTTRCFPQMIGGTDEEAPERHWFNKYVVTSVTATDRTGGAPDNVTAYTYLGDGAWHWDDDGLTEEKRKTWSQWRGYGQVRVSTGGQGGASAMKSQQDSYFLRGMDGDRKNASGTEKKSVTVALDSDEGEAIVDHEAMAGFNYKTVTYDKPNGKAVTRAINQPWYHQTATKSRSWGDISAYFSGIKNTTTLALTDDGNGALTKWRKTSKSTGYDTVAGRPIRVSDYGETAVADNTCTLISYAPTGSTLVQTKVQRVETVAGDCGSATLDRSKDVISDVRTAYDGLAYGEAPTKGNATATATLKSHNGTTATYLESGTTYDAYGRAVASTDLTATVTATETTAPVRTPRSDGRTVITEFTPATGFATSTKVTTPPAKNGDATTSQTETSTLDIARGLTLTSTDANGRVTTSTYDALGRASKIWLPNRATSLTPSYAFDYFVEEGKPVAVRTLTLDNNGGQLATYTLYDGLLRARQTQAPGPDGGRILADTFYDERGLVAKSFAPYYTTGAPQRGLFLPADALSVETQTRNTYDGQGQLVETRTLAGNGDGGTVLNTTKTIYGGDRTTVIPPQGGTTTTTVVDAQGRATQVRHHKKADASGDYDTTSYQYDPAGRLKKITDKAGNIWTYGYDQMGRQTSAADPDKGLSKTEYDDRGQVKYTEDARGTKLYRTYDGLGRQTETREGTATGALRASWTYDTVAGAKGQLASATRYVDGNEYTSKVTQYDNLYRAIRTAVTIPASEGALAGTYQAGISYKTSGAVAGVSYSAAGSLPGGSYSYSYDDILRPVSLLGDGFRADTTSYSKTGKVLQSTLSSTAAGAKKTSVTNTYEWGTQRLATTRVDREGVNGVDRHNTYTYDQAGNVTSIADVSRTGTDNQCFTYDYLARMTAAWTEGDTSCSTAPTGSTVGGPAPYWHSYTYDAAGNRATETLHDPAGDTAKDTVRTYSYPASGATATRPHAVSKIAQSGPGNPPAISFTYDDAGNTEKRVTGSTTRTHIWDAEGHLEKVTEGDKTTSYLYDTEGNRLIGRTDTETTLYLGGTELVLPKGATKPKATRYIDLGAGNQAVQADDGTITFTLADHLGTGQLAVKAADLSLTQRRSLPFGGPRGTQQGPVWPGTKGYIGGTTDTSTGLTHLGAREYDPTTGTFISVDPLLDPADPQSLTAYSYSNNNPVTYSDPNGLRPLSSCEAMDICPKDMKKEWFTHSGDKWTYHATYQSDTTRRDGSTVWTYTAVHGGSKYVSFKTTPAPGQGNKVVEGILPIGESIHWKRSKELFNFFVFDTEAAKGCVDSPNWGDCIDTALEIPVSRWFKKGYKLVSGADDIADAKKAARKTDVDITCPTPNSFVPGTLVLMADGTTKPIEEVKEGDQVLATDPETGETNAETVTALIKGHGEKHLVKVTIDIDGADGSKTADITATDGHPFWVPELKEWIDATDLDAGEWLQTSAGTRVQITALKRWTAQESTVHNLTVSNHHTYYVLAGQTPVLVHNSNCPTSAANGEKLRRQLAEEAGQLPGIRSADDIFDTPSALRGGVTPDQVKPFFAGKSGWREEGLGRGKNAGGGWVIREYTGRGDPTGRMLRWNPGGGHHGEGAYWRVVGPEGDLGGIIR</sequence>
<dbReference type="InterPro" id="IPR022385">
    <property type="entry name" value="Rhs_assc_core"/>
</dbReference>
<feature type="domain" description="Hint" evidence="3">
    <location>
        <begin position="2024"/>
        <end position="2129"/>
    </location>
</feature>
<dbReference type="Gene3D" id="2.170.16.10">
    <property type="entry name" value="Hedgehog/Intein (Hint) domain"/>
    <property type="match status" value="1"/>
</dbReference>
<gene>
    <name evidence="4" type="ORF">NGF19_29430</name>
</gene>
<protein>
    <submittedName>
        <fullName evidence="4">Polymorphic toxin-type HINT domain-containing protein</fullName>
    </submittedName>
</protein>
<dbReference type="SUPFAM" id="SSF51294">
    <property type="entry name" value="Hedgehog/intein (Hint) domain"/>
    <property type="match status" value="1"/>
</dbReference>
<evidence type="ECO:0000256" key="1">
    <source>
        <dbReference type="SAM" id="MobiDB-lite"/>
    </source>
</evidence>
<keyword evidence="2" id="KW-0732">Signal</keyword>
<keyword evidence="5" id="KW-1185">Reference proteome</keyword>
<dbReference type="PANTHER" id="PTHR32305">
    <property type="match status" value="1"/>
</dbReference>
<dbReference type="InterPro" id="IPR006311">
    <property type="entry name" value="TAT_signal"/>
</dbReference>
<reference evidence="4 5" key="1">
    <citation type="submission" date="2022-05" db="EMBL/GenBank/DDBJ databases">
        <title>Streptomyces sp. nov. RY43-2 isolated from soil of a peat swamp forest.</title>
        <authorList>
            <person name="Kanchanasin P."/>
            <person name="Tanasupawat S."/>
            <person name="Phongsopitanun W."/>
        </authorList>
    </citation>
    <scope>NUCLEOTIDE SEQUENCE [LARGE SCALE GENOMIC DNA]</scope>
    <source>
        <strain evidence="4 5">RY43-2</strain>
    </source>
</reference>
<dbReference type="CDD" id="cd00081">
    <property type="entry name" value="Hint"/>
    <property type="match status" value="1"/>
</dbReference>
<name>A0ABT0ZMP1_9ACTN</name>